<dbReference type="SUPFAM" id="SSF55073">
    <property type="entry name" value="Nucleotide cyclase"/>
    <property type="match status" value="1"/>
</dbReference>
<dbReference type="EMBL" id="UGJB01000004">
    <property type="protein sequence ID" value="STQ12592.1"/>
    <property type="molecule type" value="Genomic_DNA"/>
</dbReference>
<dbReference type="PROSITE" id="PS50887">
    <property type="entry name" value="GGDEF"/>
    <property type="match status" value="1"/>
</dbReference>
<dbReference type="GO" id="GO:0052621">
    <property type="term" value="F:diguanylate cyclase activity"/>
    <property type="evidence" value="ECO:0007669"/>
    <property type="project" value="UniProtKB-EC"/>
</dbReference>
<feature type="domain" description="GGDEF" evidence="1">
    <location>
        <begin position="1"/>
        <end position="56"/>
    </location>
</feature>
<dbReference type="InterPro" id="IPR029787">
    <property type="entry name" value="Nucleotide_cyclase"/>
</dbReference>
<name>A0A377M2N7_ENTCL</name>
<dbReference type="Gene3D" id="3.30.70.270">
    <property type="match status" value="1"/>
</dbReference>
<protein>
    <submittedName>
        <fullName evidence="2">GAF sensor-containing diguanylate cyclase</fullName>
        <ecNumber evidence="2">2.7.7.65</ecNumber>
    </submittedName>
</protein>
<dbReference type="EC" id="2.7.7.65" evidence="2"/>
<dbReference type="Pfam" id="PF00990">
    <property type="entry name" value="GGDEF"/>
    <property type="match status" value="1"/>
</dbReference>
<dbReference type="InterPro" id="IPR043128">
    <property type="entry name" value="Rev_trsase/Diguanyl_cyclase"/>
</dbReference>
<evidence type="ECO:0000313" key="3">
    <source>
        <dbReference type="Proteomes" id="UP000255106"/>
    </source>
</evidence>
<organism evidence="2 3">
    <name type="scientific">Enterobacter cloacae</name>
    <dbReference type="NCBI Taxonomy" id="550"/>
    <lineage>
        <taxon>Bacteria</taxon>
        <taxon>Pseudomonadati</taxon>
        <taxon>Pseudomonadota</taxon>
        <taxon>Gammaproteobacteria</taxon>
        <taxon>Enterobacterales</taxon>
        <taxon>Enterobacteriaceae</taxon>
        <taxon>Enterobacter</taxon>
        <taxon>Enterobacter cloacae complex</taxon>
    </lineage>
</organism>
<sequence>MILNGLTTSTGHEAGDQFLIEVGKRLLDEKTEDEIIGRLGGDEFLVACLSKAENSG</sequence>
<accession>A0A377M2N7</accession>
<evidence type="ECO:0000259" key="1">
    <source>
        <dbReference type="PROSITE" id="PS50887"/>
    </source>
</evidence>
<dbReference type="AlphaFoldDB" id="A0A377M2N7"/>
<proteinExistence type="predicted"/>
<gene>
    <name evidence="2" type="primary">yeaP_2</name>
    <name evidence="2" type="ORF">NCTC10005_05384</name>
</gene>
<dbReference type="Proteomes" id="UP000255106">
    <property type="component" value="Unassembled WGS sequence"/>
</dbReference>
<keyword evidence="2" id="KW-0548">Nucleotidyltransferase</keyword>
<dbReference type="InterPro" id="IPR000160">
    <property type="entry name" value="GGDEF_dom"/>
</dbReference>
<reference evidence="2 3" key="1">
    <citation type="submission" date="2018-06" db="EMBL/GenBank/DDBJ databases">
        <authorList>
            <consortium name="Pathogen Informatics"/>
            <person name="Doyle S."/>
        </authorList>
    </citation>
    <scope>NUCLEOTIDE SEQUENCE [LARGE SCALE GENOMIC DNA]</scope>
    <source>
        <strain evidence="2 3">NCTC10005</strain>
    </source>
</reference>
<evidence type="ECO:0000313" key="2">
    <source>
        <dbReference type="EMBL" id="STQ12592.1"/>
    </source>
</evidence>
<keyword evidence="2" id="KW-0808">Transferase</keyword>